<dbReference type="EMBL" id="PKSL01000117">
    <property type="protein sequence ID" value="POW04011.1"/>
    <property type="molecule type" value="Genomic_DNA"/>
</dbReference>
<protein>
    <submittedName>
        <fullName evidence="1">Uncharacterized protein</fullName>
    </submittedName>
</protein>
<accession>A0A2S4V3D2</accession>
<sequence>MQDLIFLNSNQFFDDNPDSLGFAGLMAAWTTPYLRARPNLGPMEQSTVRAEGEGLHNGGKTIIPLTLTSAHSSGLDIIAGRTYNLEGLIHKCDDGITTAFHLERSRANREVCTGEVIDLGPLTIGGVGSIAKASVKFAGKNRKPLWELIVVHGPMVSTFNPGKCTEGSHALCFSKMDRTSSVRLRYLLSVDDLDVPLNTNFKIGSRIHLIGGLDSIGATTDLMVVNVSFAMALGLKLLADPDSGR</sequence>
<evidence type="ECO:0000313" key="1">
    <source>
        <dbReference type="EMBL" id="POW04011.1"/>
    </source>
</evidence>
<proteinExistence type="predicted"/>
<comment type="caution">
    <text evidence="1">The sequence shown here is derived from an EMBL/GenBank/DDBJ whole genome shotgun (WGS) entry which is preliminary data.</text>
</comment>
<organism evidence="1 2">
    <name type="scientific">Puccinia striiformis</name>
    <dbReference type="NCBI Taxonomy" id="27350"/>
    <lineage>
        <taxon>Eukaryota</taxon>
        <taxon>Fungi</taxon>
        <taxon>Dikarya</taxon>
        <taxon>Basidiomycota</taxon>
        <taxon>Pucciniomycotina</taxon>
        <taxon>Pucciniomycetes</taxon>
        <taxon>Pucciniales</taxon>
        <taxon>Pucciniaceae</taxon>
        <taxon>Puccinia</taxon>
    </lineage>
</organism>
<evidence type="ECO:0000313" key="2">
    <source>
        <dbReference type="Proteomes" id="UP000239156"/>
    </source>
</evidence>
<dbReference type="VEuPathDB" id="FungiDB:PSHT_06294"/>
<name>A0A2S4V3D2_9BASI</name>
<dbReference type="Proteomes" id="UP000239156">
    <property type="component" value="Unassembled WGS sequence"/>
</dbReference>
<dbReference type="VEuPathDB" id="FungiDB:PSTT_10675"/>
<reference evidence="1" key="1">
    <citation type="submission" date="2017-12" db="EMBL/GenBank/DDBJ databases">
        <title>Gene loss provides genomic basis for host adaptation in cereal stripe rust fungi.</title>
        <authorList>
            <person name="Xia C."/>
        </authorList>
    </citation>
    <scope>NUCLEOTIDE SEQUENCE [LARGE SCALE GENOMIC DNA]</scope>
    <source>
        <strain evidence="1">93-210</strain>
    </source>
</reference>
<keyword evidence="2" id="KW-1185">Reference proteome</keyword>
<gene>
    <name evidence="1" type="ORF">PSTT_10675</name>
</gene>
<dbReference type="AlphaFoldDB" id="A0A2S4V3D2"/>